<gene>
    <name evidence="2" type="ORF">K469DRAFT_608836</name>
</gene>
<proteinExistence type="predicted"/>
<name>A0A6A6DA91_9PEZI</name>
<reference evidence="2" key="1">
    <citation type="journal article" date="2020" name="Stud. Mycol.">
        <title>101 Dothideomycetes genomes: a test case for predicting lifestyles and emergence of pathogens.</title>
        <authorList>
            <person name="Haridas S."/>
            <person name="Albert R."/>
            <person name="Binder M."/>
            <person name="Bloem J."/>
            <person name="Labutti K."/>
            <person name="Salamov A."/>
            <person name="Andreopoulos B."/>
            <person name="Baker S."/>
            <person name="Barry K."/>
            <person name="Bills G."/>
            <person name="Bluhm B."/>
            <person name="Cannon C."/>
            <person name="Castanera R."/>
            <person name="Culley D."/>
            <person name="Daum C."/>
            <person name="Ezra D."/>
            <person name="Gonzalez J."/>
            <person name="Henrissat B."/>
            <person name="Kuo A."/>
            <person name="Liang C."/>
            <person name="Lipzen A."/>
            <person name="Lutzoni F."/>
            <person name="Magnuson J."/>
            <person name="Mondo S."/>
            <person name="Nolan M."/>
            <person name="Ohm R."/>
            <person name="Pangilinan J."/>
            <person name="Park H.-J."/>
            <person name="Ramirez L."/>
            <person name="Alfaro M."/>
            <person name="Sun H."/>
            <person name="Tritt A."/>
            <person name="Yoshinaga Y."/>
            <person name="Zwiers L.-H."/>
            <person name="Turgeon B."/>
            <person name="Goodwin S."/>
            <person name="Spatafora J."/>
            <person name="Crous P."/>
            <person name="Grigoriev I."/>
        </authorList>
    </citation>
    <scope>NUCLEOTIDE SEQUENCE</scope>
    <source>
        <strain evidence="2">CBS 207.26</strain>
    </source>
</reference>
<accession>A0A6A6DA91</accession>
<evidence type="ECO:0000313" key="2">
    <source>
        <dbReference type="EMBL" id="KAF2175953.1"/>
    </source>
</evidence>
<evidence type="ECO:0000256" key="1">
    <source>
        <dbReference type="SAM" id="SignalP"/>
    </source>
</evidence>
<keyword evidence="3" id="KW-1185">Reference proteome</keyword>
<dbReference type="AlphaFoldDB" id="A0A6A6DA91"/>
<evidence type="ECO:0008006" key="4">
    <source>
        <dbReference type="Google" id="ProtNLM"/>
    </source>
</evidence>
<sequence>MQIKDVLAAGLFALPIVVAGPLAYGVCQAGCSTVVVACYAAAGATFGTIAAAAAPPAIIGCNTAYGACQATCASVLLAPTP</sequence>
<dbReference type="EMBL" id="ML994719">
    <property type="protein sequence ID" value="KAF2175953.1"/>
    <property type="molecule type" value="Genomic_DNA"/>
</dbReference>
<dbReference type="OrthoDB" id="10063670at2759"/>
<dbReference type="PANTHER" id="PTHR37475:SF1">
    <property type="entry name" value="ZYGOTE-SPECIFIC PROTEIN"/>
    <property type="match status" value="1"/>
</dbReference>
<protein>
    <recommendedName>
        <fullName evidence="4">Cysteine-rich protein</fullName>
    </recommendedName>
</protein>
<dbReference type="PANTHER" id="PTHR37475">
    <property type="entry name" value="ZYGOTE-SPECIFIC CLASS V COPY B GENE PROTEIN"/>
    <property type="match status" value="1"/>
</dbReference>
<feature type="chain" id="PRO_5025477807" description="Cysteine-rich protein" evidence="1">
    <location>
        <begin position="20"/>
        <end position="81"/>
    </location>
</feature>
<evidence type="ECO:0000313" key="3">
    <source>
        <dbReference type="Proteomes" id="UP000800200"/>
    </source>
</evidence>
<feature type="signal peptide" evidence="1">
    <location>
        <begin position="1"/>
        <end position="19"/>
    </location>
</feature>
<organism evidence="2 3">
    <name type="scientific">Zopfia rhizophila CBS 207.26</name>
    <dbReference type="NCBI Taxonomy" id="1314779"/>
    <lineage>
        <taxon>Eukaryota</taxon>
        <taxon>Fungi</taxon>
        <taxon>Dikarya</taxon>
        <taxon>Ascomycota</taxon>
        <taxon>Pezizomycotina</taxon>
        <taxon>Dothideomycetes</taxon>
        <taxon>Dothideomycetes incertae sedis</taxon>
        <taxon>Zopfiaceae</taxon>
        <taxon>Zopfia</taxon>
    </lineage>
</organism>
<keyword evidence="1" id="KW-0732">Signal</keyword>
<dbReference type="Proteomes" id="UP000800200">
    <property type="component" value="Unassembled WGS sequence"/>
</dbReference>